<proteinExistence type="predicted"/>
<reference evidence="1" key="1">
    <citation type="journal article" date="2004" name="Nature">
        <title>Genome duplication in the teleost fish Tetraodon nigroviridis reveals the early vertebrate proto-karyotype.</title>
        <authorList>
            <person name="Jaillon O."/>
            <person name="Aury J.-M."/>
            <person name="Brunet F."/>
            <person name="Petit J.-L."/>
            <person name="Stange-Thomann N."/>
            <person name="Mauceli E."/>
            <person name="Bouneau L."/>
            <person name="Fischer C."/>
            <person name="Ozouf-Costaz C."/>
            <person name="Bernot A."/>
            <person name="Nicaud S."/>
            <person name="Jaffe D."/>
            <person name="Fisher S."/>
            <person name="Lutfalla G."/>
            <person name="Dossat C."/>
            <person name="Segurens B."/>
            <person name="Dasilva C."/>
            <person name="Salanoubat M."/>
            <person name="Levy M."/>
            <person name="Boudet N."/>
            <person name="Castellano S."/>
            <person name="Anthouard V."/>
            <person name="Jubin C."/>
            <person name="Castelli V."/>
            <person name="Katinka M."/>
            <person name="Vacherie B."/>
            <person name="Biemont C."/>
            <person name="Skalli Z."/>
            <person name="Cattolico L."/>
            <person name="Poulain J."/>
            <person name="De Berardinis V."/>
            <person name="Cruaud C."/>
            <person name="Duprat S."/>
            <person name="Brottier P."/>
            <person name="Coutanceau J.-P."/>
            <person name="Gouzy J."/>
            <person name="Parra G."/>
            <person name="Lardier G."/>
            <person name="Chapple C."/>
            <person name="McKernan K.J."/>
            <person name="McEwan P."/>
            <person name="Bosak S."/>
            <person name="Kellis M."/>
            <person name="Volff J.-N."/>
            <person name="Guigo R."/>
            <person name="Zody M.C."/>
            <person name="Mesirov J."/>
            <person name="Lindblad-Toh K."/>
            <person name="Birren B."/>
            <person name="Nusbaum C."/>
            <person name="Kahn D."/>
            <person name="Robinson-Rechavi M."/>
            <person name="Laudet V."/>
            <person name="Schachter V."/>
            <person name="Quetier F."/>
            <person name="Saurin W."/>
            <person name="Scarpelli C."/>
            <person name="Wincker P."/>
            <person name="Lander E.S."/>
            <person name="Weissenbach J."/>
            <person name="Roest Crollius H."/>
        </authorList>
    </citation>
    <scope>NUCLEOTIDE SEQUENCE [LARGE SCALE GENOMIC DNA]</scope>
</reference>
<reference evidence="1" key="2">
    <citation type="submission" date="2004-02" db="EMBL/GenBank/DDBJ databases">
        <authorList>
            <consortium name="Genoscope"/>
            <consortium name="Whitehead Institute Centre for Genome Research"/>
        </authorList>
    </citation>
    <scope>NUCLEOTIDE SEQUENCE</scope>
</reference>
<organism evidence="1">
    <name type="scientific">Tetraodon nigroviridis</name>
    <name type="common">Spotted green pufferfish</name>
    <name type="synonym">Chelonodon nigroviridis</name>
    <dbReference type="NCBI Taxonomy" id="99883"/>
    <lineage>
        <taxon>Eukaryota</taxon>
        <taxon>Metazoa</taxon>
        <taxon>Chordata</taxon>
        <taxon>Craniata</taxon>
        <taxon>Vertebrata</taxon>
        <taxon>Euteleostomi</taxon>
        <taxon>Actinopterygii</taxon>
        <taxon>Neopterygii</taxon>
        <taxon>Teleostei</taxon>
        <taxon>Neoteleostei</taxon>
        <taxon>Acanthomorphata</taxon>
        <taxon>Eupercaria</taxon>
        <taxon>Tetraodontiformes</taxon>
        <taxon>Tetradontoidea</taxon>
        <taxon>Tetraodontidae</taxon>
        <taxon>Tetraodon</taxon>
    </lineage>
</organism>
<protein>
    <submittedName>
        <fullName evidence="1">(spotted green pufferfish) hypothetical protein</fullName>
    </submittedName>
</protein>
<comment type="caution">
    <text evidence="1">The sequence shown here is derived from an EMBL/GenBank/DDBJ whole genome shotgun (WGS) entry which is preliminary data.</text>
</comment>
<accession>Q4S3G3</accession>
<name>Q4S3G3_TETNG</name>
<dbReference type="AlphaFoldDB" id="Q4S3G3"/>
<gene>
    <name evidence="1" type="ORF">GSTENG00024661001</name>
</gene>
<dbReference type="KEGG" id="tng:GSTEN00024661G001"/>
<sequence length="84" mass="9234">MVVRLAAGGSDHCLSGLALMHSERRIVMETTLTDRKLCSEIREGDRGCVCVRSMDVIYQVNNNACEDVAQVANLEPLNGLKLDQ</sequence>
<dbReference type="EMBL" id="CAAE01014750">
    <property type="protein sequence ID" value="CAG04819.1"/>
    <property type="molecule type" value="Genomic_DNA"/>
</dbReference>
<evidence type="ECO:0000313" key="1">
    <source>
        <dbReference type="EMBL" id="CAG04819.1"/>
    </source>
</evidence>